<reference evidence="2 3" key="1">
    <citation type="journal article" date="2024" name="J Genomics">
        <title>Draft genome sequencing and assembly of Favolaschia claudopus CIRM-BRFM 2984 isolated from oak limbs.</title>
        <authorList>
            <person name="Navarro D."/>
            <person name="Drula E."/>
            <person name="Chaduli D."/>
            <person name="Cazenave R."/>
            <person name="Ahrendt S."/>
            <person name="Wang J."/>
            <person name="Lipzen A."/>
            <person name="Daum C."/>
            <person name="Barry K."/>
            <person name="Grigoriev I.V."/>
            <person name="Favel A."/>
            <person name="Rosso M.N."/>
            <person name="Martin F."/>
        </authorList>
    </citation>
    <scope>NUCLEOTIDE SEQUENCE [LARGE SCALE GENOMIC DNA]</scope>
    <source>
        <strain evidence="2 3">CIRM-BRFM 2984</strain>
    </source>
</reference>
<name>A0AAV9ZHT9_9AGAR</name>
<gene>
    <name evidence="2" type="ORF">R3P38DRAFT_3375754</name>
</gene>
<evidence type="ECO:0000256" key="1">
    <source>
        <dbReference type="SAM" id="MobiDB-lite"/>
    </source>
</evidence>
<protein>
    <submittedName>
        <fullName evidence="2">Uncharacterized protein</fullName>
    </submittedName>
</protein>
<dbReference type="Proteomes" id="UP001362999">
    <property type="component" value="Unassembled WGS sequence"/>
</dbReference>
<keyword evidence="3" id="KW-1185">Reference proteome</keyword>
<dbReference type="AlphaFoldDB" id="A0AAV9ZHT9"/>
<accession>A0AAV9ZHT9</accession>
<evidence type="ECO:0000313" key="2">
    <source>
        <dbReference type="EMBL" id="KAK6983915.1"/>
    </source>
</evidence>
<evidence type="ECO:0000313" key="3">
    <source>
        <dbReference type="Proteomes" id="UP001362999"/>
    </source>
</evidence>
<dbReference type="EMBL" id="JAWWNJ010000145">
    <property type="protein sequence ID" value="KAK6983915.1"/>
    <property type="molecule type" value="Genomic_DNA"/>
</dbReference>
<feature type="region of interest" description="Disordered" evidence="1">
    <location>
        <begin position="209"/>
        <end position="230"/>
    </location>
</feature>
<proteinExistence type="predicted"/>
<sequence>MVISPHRKLLHMRLRTSMHKRKSIGIQVQPVFKLSPKLQVASGKELDEKVWRRRHQSHSQAEIQRVDSRPSLPTFPPTSHPSHPLVELRASPVKTERGQALSATRLSHPTVLHPRLSPGLGPVDFEHLLSYPFASPPSQPPTFSLVCPMRRIGLRNKVGGGVPGVLTHSKYGENTDDPSYSVTVSAASFGEVVLLAFEHPDGLGNAALDVDTSSDKPTVPHAVRKKGNSENLSYGAQIKAEEYYIIPNKRDRPSPQIWLMDVQMVQDQREKFPKNRPETAENSSIT</sequence>
<organism evidence="2 3">
    <name type="scientific">Favolaschia claudopus</name>
    <dbReference type="NCBI Taxonomy" id="2862362"/>
    <lineage>
        <taxon>Eukaryota</taxon>
        <taxon>Fungi</taxon>
        <taxon>Dikarya</taxon>
        <taxon>Basidiomycota</taxon>
        <taxon>Agaricomycotina</taxon>
        <taxon>Agaricomycetes</taxon>
        <taxon>Agaricomycetidae</taxon>
        <taxon>Agaricales</taxon>
        <taxon>Marasmiineae</taxon>
        <taxon>Mycenaceae</taxon>
        <taxon>Favolaschia</taxon>
    </lineage>
</organism>
<feature type="region of interest" description="Disordered" evidence="1">
    <location>
        <begin position="52"/>
        <end position="85"/>
    </location>
</feature>
<comment type="caution">
    <text evidence="2">The sequence shown here is derived from an EMBL/GenBank/DDBJ whole genome shotgun (WGS) entry which is preliminary data.</text>
</comment>